<feature type="transmembrane region" description="Helical" evidence="8">
    <location>
        <begin position="61"/>
        <end position="81"/>
    </location>
</feature>
<evidence type="ECO:0000256" key="8">
    <source>
        <dbReference type="SAM" id="Phobius"/>
    </source>
</evidence>
<keyword evidence="5" id="KW-0333">Golgi apparatus</keyword>
<dbReference type="GO" id="GO:0006829">
    <property type="term" value="P:zinc ion transport"/>
    <property type="evidence" value="ECO:0007669"/>
    <property type="project" value="InterPro"/>
</dbReference>
<evidence type="ECO:0000256" key="2">
    <source>
        <dbReference type="ARBA" id="ARBA00004394"/>
    </source>
</evidence>
<reference evidence="9 10" key="1">
    <citation type="submission" date="2014-02" db="EMBL/GenBank/DDBJ databases">
        <title>Transposable element dynamics among asymbiotic and ectomycorrhizal Amanita fungi.</title>
        <authorList>
            <consortium name="DOE Joint Genome Institute"/>
            <person name="Hess J."/>
            <person name="Skrede I."/>
            <person name="Wolfe B."/>
            <person name="LaButti K."/>
            <person name="Ohm R.A."/>
            <person name="Grigoriev I.V."/>
            <person name="Pringle A."/>
        </authorList>
    </citation>
    <scope>NUCLEOTIDE SEQUENCE [LARGE SCALE GENOMIC DNA]</scope>
    <source>
        <strain evidence="9 10">SKay4041</strain>
    </source>
</reference>
<gene>
    <name evidence="9" type="ORF">AMATHDRAFT_55281</name>
</gene>
<protein>
    <recommendedName>
        <fullName evidence="11">Zinc/iron permease</fullName>
    </recommendedName>
</protein>
<name>A0A2A9NVG7_9AGAR</name>
<dbReference type="PANTHER" id="PTHR16133:SF0">
    <property type="entry name" value="ZINC_IRON REGULATED TRANSPORTER-RELATED PROTEIN 102B, ISOFORM E"/>
    <property type="match status" value="1"/>
</dbReference>
<dbReference type="Pfam" id="PF02535">
    <property type="entry name" value="Zip"/>
    <property type="match status" value="1"/>
</dbReference>
<dbReference type="GO" id="GO:0000139">
    <property type="term" value="C:Golgi membrane"/>
    <property type="evidence" value="ECO:0007669"/>
    <property type="project" value="UniProtKB-SubCell"/>
</dbReference>
<dbReference type="EMBL" id="KZ301974">
    <property type="protein sequence ID" value="PFH53364.1"/>
    <property type="molecule type" value="Genomic_DNA"/>
</dbReference>
<feature type="transmembrane region" description="Helical" evidence="8">
    <location>
        <begin position="230"/>
        <end position="253"/>
    </location>
</feature>
<evidence type="ECO:0000313" key="9">
    <source>
        <dbReference type="EMBL" id="PFH53364.1"/>
    </source>
</evidence>
<sequence>MSALLGVTSYTTGLLPLFFSSKSTLQQFAVLGTGLLLGTALGVIIPEGIEMLVESRRDNKDHLASSIALPLILGFILMFLMEKATSEHPHTKPIPLENPKLSSLPVHRNNEHPSSGIEFDAELRELEHDQSGTNGNNENTRHSQVAAGSTVMSGDDIIIARRHANSLTFGLLLHGLADGLALGVSSVSSASTSLSLVVFIALAVHKAPTSLALGSSLASTGLPREECRKLLLLFASSTPIGSILSYFFFSFFGNENTEWAALALLVSGGSFLYVATVLQSVSVTTSTSEMTGMSRVLHVIAGMFIPYALNAIVGH</sequence>
<dbReference type="AlphaFoldDB" id="A0A2A9NVG7"/>
<feature type="region of interest" description="Disordered" evidence="7">
    <location>
        <begin position="88"/>
        <end position="109"/>
    </location>
</feature>
<evidence type="ECO:0000256" key="1">
    <source>
        <dbReference type="ARBA" id="ARBA00004127"/>
    </source>
</evidence>
<comment type="subcellular location">
    <subcellularLocation>
        <location evidence="1">Endomembrane system</location>
        <topology evidence="1">Multi-pass membrane protein</topology>
    </subcellularLocation>
    <subcellularLocation>
        <location evidence="2">Golgi apparatus membrane</location>
    </subcellularLocation>
</comment>
<keyword evidence="10" id="KW-1185">Reference proteome</keyword>
<organism evidence="9 10">
    <name type="scientific">Amanita thiersii Skay4041</name>
    <dbReference type="NCBI Taxonomy" id="703135"/>
    <lineage>
        <taxon>Eukaryota</taxon>
        <taxon>Fungi</taxon>
        <taxon>Dikarya</taxon>
        <taxon>Basidiomycota</taxon>
        <taxon>Agaricomycotina</taxon>
        <taxon>Agaricomycetes</taxon>
        <taxon>Agaricomycetidae</taxon>
        <taxon>Agaricales</taxon>
        <taxon>Pluteineae</taxon>
        <taxon>Amanitaceae</taxon>
        <taxon>Amanita</taxon>
    </lineage>
</organism>
<dbReference type="InterPro" id="IPR003689">
    <property type="entry name" value="ZIP"/>
</dbReference>
<evidence type="ECO:0000256" key="7">
    <source>
        <dbReference type="SAM" id="MobiDB-lite"/>
    </source>
</evidence>
<dbReference type="OrthoDB" id="19859at2759"/>
<evidence type="ECO:0000256" key="5">
    <source>
        <dbReference type="ARBA" id="ARBA00023034"/>
    </source>
</evidence>
<dbReference type="InterPro" id="IPR045891">
    <property type="entry name" value="ZIP9"/>
</dbReference>
<feature type="transmembrane region" description="Helical" evidence="8">
    <location>
        <begin position="296"/>
        <end position="313"/>
    </location>
</feature>
<evidence type="ECO:0000313" key="10">
    <source>
        <dbReference type="Proteomes" id="UP000242287"/>
    </source>
</evidence>
<dbReference type="PANTHER" id="PTHR16133">
    <property type="entry name" value="SOLUTE CARRIER FAMILY 39 ZINC TRANSPORTER , MEMBER 9-RELATED"/>
    <property type="match status" value="1"/>
</dbReference>
<accession>A0A2A9NVG7</accession>
<feature type="transmembrane region" description="Helical" evidence="8">
    <location>
        <begin position="259"/>
        <end position="284"/>
    </location>
</feature>
<keyword evidence="6 8" id="KW-0472">Membrane</keyword>
<proteinExistence type="predicted"/>
<evidence type="ECO:0000256" key="4">
    <source>
        <dbReference type="ARBA" id="ARBA00022989"/>
    </source>
</evidence>
<feature type="transmembrane region" description="Helical" evidence="8">
    <location>
        <begin position="180"/>
        <end position="204"/>
    </location>
</feature>
<evidence type="ECO:0008006" key="11">
    <source>
        <dbReference type="Google" id="ProtNLM"/>
    </source>
</evidence>
<feature type="transmembrane region" description="Helical" evidence="8">
    <location>
        <begin position="30"/>
        <end position="49"/>
    </location>
</feature>
<dbReference type="GO" id="GO:0046873">
    <property type="term" value="F:metal ion transmembrane transporter activity"/>
    <property type="evidence" value="ECO:0007669"/>
    <property type="project" value="InterPro"/>
</dbReference>
<dbReference type="STRING" id="703135.A0A2A9NVG7"/>
<evidence type="ECO:0000256" key="3">
    <source>
        <dbReference type="ARBA" id="ARBA00022692"/>
    </source>
</evidence>
<keyword evidence="4 8" id="KW-1133">Transmembrane helix</keyword>
<feature type="non-terminal residue" evidence="9">
    <location>
        <position position="315"/>
    </location>
</feature>
<keyword evidence="3 8" id="KW-0812">Transmembrane</keyword>
<evidence type="ECO:0000256" key="6">
    <source>
        <dbReference type="ARBA" id="ARBA00023136"/>
    </source>
</evidence>
<dbReference type="Proteomes" id="UP000242287">
    <property type="component" value="Unassembled WGS sequence"/>
</dbReference>